<protein>
    <submittedName>
        <fullName evidence="1">2403_t:CDS:1</fullName>
    </submittedName>
</protein>
<proteinExistence type="predicted"/>
<reference evidence="1" key="1">
    <citation type="submission" date="2021-06" db="EMBL/GenBank/DDBJ databases">
        <authorList>
            <person name="Kallberg Y."/>
            <person name="Tangrot J."/>
            <person name="Rosling A."/>
        </authorList>
    </citation>
    <scope>NUCLEOTIDE SEQUENCE</scope>
    <source>
        <strain evidence="1">AU212A</strain>
    </source>
</reference>
<dbReference type="EMBL" id="CAJVPM010010310">
    <property type="protein sequence ID" value="CAG8571958.1"/>
    <property type="molecule type" value="Genomic_DNA"/>
</dbReference>
<comment type="caution">
    <text evidence="1">The sequence shown here is derived from an EMBL/GenBank/DDBJ whole genome shotgun (WGS) entry which is preliminary data.</text>
</comment>
<evidence type="ECO:0000313" key="1">
    <source>
        <dbReference type="EMBL" id="CAG8571958.1"/>
    </source>
</evidence>
<dbReference type="Proteomes" id="UP000789860">
    <property type="component" value="Unassembled WGS sequence"/>
</dbReference>
<organism evidence="1 2">
    <name type="scientific">Scutellospora calospora</name>
    <dbReference type="NCBI Taxonomy" id="85575"/>
    <lineage>
        <taxon>Eukaryota</taxon>
        <taxon>Fungi</taxon>
        <taxon>Fungi incertae sedis</taxon>
        <taxon>Mucoromycota</taxon>
        <taxon>Glomeromycotina</taxon>
        <taxon>Glomeromycetes</taxon>
        <taxon>Diversisporales</taxon>
        <taxon>Gigasporaceae</taxon>
        <taxon>Scutellospora</taxon>
    </lineage>
</organism>
<sequence length="89" mass="10188">MPTFLKDVIFPPLSLSAKTIETIKWLHVNIVYEIWCLYTSAKWGGNATNHLNVSTIIAHHLNNELAVLQQISRSTNKRLKSTLNFLKKL</sequence>
<keyword evidence="2" id="KW-1185">Reference proteome</keyword>
<evidence type="ECO:0000313" key="2">
    <source>
        <dbReference type="Proteomes" id="UP000789860"/>
    </source>
</evidence>
<gene>
    <name evidence="1" type="ORF">SCALOS_LOCUS5883</name>
</gene>
<accession>A0ACA9M7G4</accession>
<name>A0ACA9M7G4_9GLOM</name>